<evidence type="ECO:0000313" key="3">
    <source>
        <dbReference type="Proteomes" id="UP000266258"/>
    </source>
</evidence>
<dbReference type="RefSeq" id="WP_119497722.1">
    <property type="nucleotide sequence ID" value="NZ_NRJH01000064.1"/>
</dbReference>
<feature type="domain" description="Transposase InsH N-terminal" evidence="1">
    <location>
        <begin position="16"/>
        <end position="104"/>
    </location>
</feature>
<gene>
    <name evidence="2" type="ORF">CJP74_07125</name>
</gene>
<evidence type="ECO:0000259" key="1">
    <source>
        <dbReference type="Pfam" id="PF05598"/>
    </source>
</evidence>
<dbReference type="EMBL" id="NRJH01000064">
    <property type="protein sequence ID" value="RIY31526.1"/>
    <property type="molecule type" value="Genomic_DNA"/>
</dbReference>
<reference evidence="2 3" key="1">
    <citation type="submission" date="2017-08" db="EMBL/GenBank/DDBJ databases">
        <title>Reclassification of Bisgaard taxon 37 and 44.</title>
        <authorList>
            <person name="Christensen H."/>
        </authorList>
    </citation>
    <scope>NUCLEOTIDE SEQUENCE [LARGE SCALE GENOMIC DNA]</scope>
    <source>
        <strain evidence="2 3">B96_4</strain>
    </source>
</reference>
<name>A0A3A1Y2J2_9GAMM</name>
<evidence type="ECO:0000313" key="2">
    <source>
        <dbReference type="EMBL" id="RIY31526.1"/>
    </source>
</evidence>
<dbReference type="Proteomes" id="UP000266258">
    <property type="component" value="Unassembled WGS sequence"/>
</dbReference>
<dbReference type="InterPro" id="IPR008490">
    <property type="entry name" value="Transposase_InsH_N"/>
</dbReference>
<comment type="caution">
    <text evidence="2">The sequence shown here is derived from an EMBL/GenBank/DDBJ whole genome shotgun (WGS) entry which is preliminary data.</text>
</comment>
<dbReference type="Pfam" id="PF05598">
    <property type="entry name" value="DUF772"/>
    <property type="match status" value="1"/>
</dbReference>
<sequence length="148" mass="17190">MYKEHIPVSDLDLPESLSASSPLVVAKKYLDFSFIRPLTTSVYTHKMGRPNIDPVLICKVVFLSLLENKSFRKVTRELDYNPEYAWFLDITLQEKFLNHSSLSRHLLRLKKAQLLVPTLTNLENQARELNIIDPETDFLRLISIKDFA</sequence>
<dbReference type="OrthoDB" id="9182628at2"/>
<dbReference type="AlphaFoldDB" id="A0A3A1Y2J2"/>
<protein>
    <recommendedName>
        <fullName evidence="1">Transposase InsH N-terminal domain-containing protein</fullName>
    </recommendedName>
</protein>
<keyword evidence="3" id="KW-1185">Reference proteome</keyword>
<organism evidence="2 3">
    <name type="scientific">Psittacicella melopsittaci</name>
    <dbReference type="NCBI Taxonomy" id="2028576"/>
    <lineage>
        <taxon>Bacteria</taxon>
        <taxon>Pseudomonadati</taxon>
        <taxon>Pseudomonadota</taxon>
        <taxon>Gammaproteobacteria</taxon>
        <taxon>Pasteurellales</taxon>
        <taxon>Psittacicellaceae</taxon>
        <taxon>Psittacicella</taxon>
    </lineage>
</organism>
<proteinExistence type="predicted"/>
<accession>A0A3A1Y2J2</accession>